<protein>
    <submittedName>
        <fullName evidence="2">DUF1295 domain-containing protein</fullName>
    </submittedName>
</protein>
<dbReference type="PANTHER" id="PTHR32251:SF15">
    <property type="entry name" value="3-OXO-5-ALPHA-STEROID 4-DEHYDROGENASE (DUF1295)"/>
    <property type="match status" value="1"/>
</dbReference>
<dbReference type="Gene3D" id="1.20.120.1630">
    <property type="match status" value="1"/>
</dbReference>
<feature type="transmembrane region" description="Helical" evidence="1">
    <location>
        <begin position="134"/>
        <end position="151"/>
    </location>
</feature>
<feature type="transmembrane region" description="Helical" evidence="1">
    <location>
        <begin position="204"/>
        <end position="222"/>
    </location>
</feature>
<reference evidence="2 3" key="1">
    <citation type="submission" date="2019-08" db="EMBL/GenBank/DDBJ databases">
        <title>In-depth cultivation of the pig gut microbiome towards novel bacterial diversity and tailored functional studies.</title>
        <authorList>
            <person name="Wylensek D."/>
            <person name="Hitch T.C.A."/>
            <person name="Clavel T."/>
        </authorList>
    </citation>
    <scope>NUCLEOTIDE SEQUENCE [LARGE SCALE GENOMIC DNA]</scope>
    <source>
        <strain evidence="2 3">CA-Schmier-601-WT-1</strain>
    </source>
</reference>
<keyword evidence="3" id="KW-1185">Reference proteome</keyword>
<dbReference type="GO" id="GO:0016020">
    <property type="term" value="C:membrane"/>
    <property type="evidence" value="ECO:0007669"/>
    <property type="project" value="TreeGrafter"/>
</dbReference>
<evidence type="ECO:0000313" key="2">
    <source>
        <dbReference type="EMBL" id="MST72455.1"/>
    </source>
</evidence>
<accession>A0A6N7XQT9</accession>
<keyword evidence="1" id="KW-1133">Transmembrane helix</keyword>
<sequence length="266" mass="28785">MGFLVMFCIALAVSAIGFHKFVWFISLGYGFSMVAIGVALLVMFAPGASADATVPLVMSALLVAYGLRLGGYLLVRERRSAAYNKVMKTQVNDGSGLGLPVQILVWGSCALLYACEAAPIYFRLANGTPADACAVVGAFIMVGGIVLESAADLQKTAQKRRNPHRFCDEGLFSFVRCPNYLGEVLTWTGVLVSGLTALAGPWQWLAAIGGYVAIVYVMFGGARRLELRQNRNYGSDPEYQAYVRRTPILLPFVPLYSVADCTWLKG</sequence>
<feature type="transmembrane region" description="Helical" evidence="1">
    <location>
        <begin position="21"/>
        <end position="44"/>
    </location>
</feature>
<name>A0A6N7XQT9_9ACTN</name>
<evidence type="ECO:0000313" key="3">
    <source>
        <dbReference type="Proteomes" id="UP000469325"/>
    </source>
</evidence>
<evidence type="ECO:0000256" key="1">
    <source>
        <dbReference type="SAM" id="Phobius"/>
    </source>
</evidence>
<dbReference type="AlphaFoldDB" id="A0A6N7XQT9"/>
<dbReference type="PROSITE" id="PS50244">
    <property type="entry name" value="S5A_REDUCTASE"/>
    <property type="match status" value="1"/>
</dbReference>
<feature type="transmembrane region" description="Helical" evidence="1">
    <location>
        <begin position="56"/>
        <end position="75"/>
    </location>
</feature>
<organism evidence="2 3">
    <name type="scientific">Olsenella porci</name>
    <dbReference type="NCBI Taxonomy" id="2652279"/>
    <lineage>
        <taxon>Bacteria</taxon>
        <taxon>Bacillati</taxon>
        <taxon>Actinomycetota</taxon>
        <taxon>Coriobacteriia</taxon>
        <taxon>Coriobacteriales</taxon>
        <taxon>Atopobiaceae</taxon>
        <taxon>Olsenella</taxon>
    </lineage>
</organism>
<dbReference type="Pfam" id="PF06966">
    <property type="entry name" value="DUF1295"/>
    <property type="match status" value="1"/>
</dbReference>
<feature type="transmembrane region" description="Helical" evidence="1">
    <location>
        <begin position="96"/>
        <end position="114"/>
    </location>
</feature>
<dbReference type="RefSeq" id="WP_154434600.1">
    <property type="nucleotide sequence ID" value="NZ_VUNC01000003.1"/>
</dbReference>
<keyword evidence="1" id="KW-0472">Membrane</keyword>
<proteinExistence type="predicted"/>
<comment type="caution">
    <text evidence="2">The sequence shown here is derived from an EMBL/GenBank/DDBJ whole genome shotgun (WGS) entry which is preliminary data.</text>
</comment>
<keyword evidence="1" id="KW-0812">Transmembrane</keyword>
<gene>
    <name evidence="2" type="ORF">FYJ68_04950</name>
</gene>
<dbReference type="PANTHER" id="PTHR32251">
    <property type="entry name" value="3-OXO-5-ALPHA-STEROID 4-DEHYDROGENASE"/>
    <property type="match status" value="1"/>
</dbReference>
<feature type="transmembrane region" description="Helical" evidence="1">
    <location>
        <begin position="180"/>
        <end position="198"/>
    </location>
</feature>
<dbReference type="EMBL" id="VUNC01000003">
    <property type="protein sequence ID" value="MST72455.1"/>
    <property type="molecule type" value="Genomic_DNA"/>
</dbReference>
<dbReference type="InterPro" id="IPR010721">
    <property type="entry name" value="UstE-like"/>
</dbReference>
<dbReference type="Proteomes" id="UP000469325">
    <property type="component" value="Unassembled WGS sequence"/>
</dbReference>